<organism evidence="1 2">
    <name type="scientific">Triparma laevis f. longispina</name>
    <dbReference type="NCBI Taxonomy" id="1714387"/>
    <lineage>
        <taxon>Eukaryota</taxon>
        <taxon>Sar</taxon>
        <taxon>Stramenopiles</taxon>
        <taxon>Ochrophyta</taxon>
        <taxon>Bolidophyceae</taxon>
        <taxon>Parmales</taxon>
        <taxon>Triparmaceae</taxon>
        <taxon>Triparma</taxon>
    </lineage>
</organism>
<keyword evidence="2" id="KW-1185">Reference proteome</keyword>
<dbReference type="AlphaFoldDB" id="A0A9W7KZ77"/>
<dbReference type="InterPro" id="IPR036412">
    <property type="entry name" value="HAD-like_sf"/>
</dbReference>
<comment type="caution">
    <text evidence="1">The sequence shown here is derived from an EMBL/GenBank/DDBJ whole genome shotgun (WGS) entry which is preliminary data.</text>
</comment>
<dbReference type="PANTHER" id="PTHR18901">
    <property type="entry name" value="2-DEOXYGLUCOSE-6-PHOSPHATE PHOSPHATASE 2"/>
    <property type="match status" value="1"/>
</dbReference>
<evidence type="ECO:0008006" key="3">
    <source>
        <dbReference type="Google" id="ProtNLM"/>
    </source>
</evidence>
<dbReference type="OrthoDB" id="40579at2759"/>
<dbReference type="InterPro" id="IPR023214">
    <property type="entry name" value="HAD_sf"/>
</dbReference>
<evidence type="ECO:0000313" key="2">
    <source>
        <dbReference type="Proteomes" id="UP001165122"/>
    </source>
</evidence>
<dbReference type="Proteomes" id="UP001165122">
    <property type="component" value="Unassembled WGS sequence"/>
</dbReference>
<dbReference type="InterPro" id="IPR023198">
    <property type="entry name" value="PGP-like_dom2"/>
</dbReference>
<dbReference type="EMBL" id="BRXW01000287">
    <property type="protein sequence ID" value="GMI17328.1"/>
    <property type="molecule type" value="Genomic_DNA"/>
</dbReference>
<dbReference type="GO" id="GO:0016791">
    <property type="term" value="F:phosphatase activity"/>
    <property type="evidence" value="ECO:0007669"/>
    <property type="project" value="TreeGrafter"/>
</dbReference>
<dbReference type="SUPFAM" id="SSF56784">
    <property type="entry name" value="HAD-like"/>
    <property type="match status" value="1"/>
</dbReference>
<dbReference type="SFLD" id="SFLDG01129">
    <property type="entry name" value="C1.5:_HAD__Beta-PGM__Phosphata"/>
    <property type="match status" value="1"/>
</dbReference>
<sequence>MEEEKEETKESKPEIKAILFDIDGTLLDTESLRSQAILKALSPPSSVLTQISSHRSPPDLPWDLKRLLIGLPSYGSPTASWSPIVLRYFKEVIGWSPVKEGKLITPSKLWGDWEMEFNELLEECRVCKGANTLIQELSKLNLPLGIATSSSGEGWSIKIQRHSTLFSNFTCILTGDDPSLLRHKPFPDPYILLCDRMNVKPEEGLVFEDSKAGCVSAVEAGCRVVAVVDRRQERGEFWGTGCEEVLGSLEEFKGERWGLEVDVGKIIGAKKRRSRRG</sequence>
<dbReference type="InterPro" id="IPR006439">
    <property type="entry name" value="HAD-SF_hydro_IA"/>
</dbReference>
<evidence type="ECO:0000313" key="1">
    <source>
        <dbReference type="EMBL" id="GMI17328.1"/>
    </source>
</evidence>
<dbReference type="Gene3D" id="1.10.150.240">
    <property type="entry name" value="Putative phosphatase, domain 2"/>
    <property type="match status" value="1"/>
</dbReference>
<accession>A0A9W7KZ77</accession>
<dbReference type="SFLD" id="SFLDS00003">
    <property type="entry name" value="Haloacid_Dehalogenase"/>
    <property type="match status" value="1"/>
</dbReference>
<proteinExistence type="predicted"/>
<dbReference type="NCBIfam" id="TIGR01509">
    <property type="entry name" value="HAD-SF-IA-v3"/>
    <property type="match status" value="1"/>
</dbReference>
<dbReference type="PANTHER" id="PTHR18901:SF38">
    <property type="entry name" value="PSEUDOURIDINE-5'-PHOSPHATASE"/>
    <property type="match status" value="1"/>
</dbReference>
<dbReference type="Pfam" id="PF00702">
    <property type="entry name" value="Hydrolase"/>
    <property type="match status" value="1"/>
</dbReference>
<gene>
    <name evidence="1" type="ORF">TrLO_g701</name>
</gene>
<dbReference type="Gene3D" id="3.40.50.1000">
    <property type="entry name" value="HAD superfamily/HAD-like"/>
    <property type="match status" value="1"/>
</dbReference>
<protein>
    <recommendedName>
        <fullName evidence="3">HAD-like protein</fullName>
    </recommendedName>
</protein>
<reference evidence="2" key="1">
    <citation type="journal article" date="2023" name="Commun. Biol.">
        <title>Genome analysis of Parmales, the sister group of diatoms, reveals the evolutionary specialization of diatoms from phago-mixotrophs to photoautotrophs.</title>
        <authorList>
            <person name="Ban H."/>
            <person name="Sato S."/>
            <person name="Yoshikawa S."/>
            <person name="Yamada K."/>
            <person name="Nakamura Y."/>
            <person name="Ichinomiya M."/>
            <person name="Sato N."/>
            <person name="Blanc-Mathieu R."/>
            <person name="Endo H."/>
            <person name="Kuwata A."/>
            <person name="Ogata H."/>
        </authorList>
    </citation>
    <scope>NUCLEOTIDE SEQUENCE [LARGE SCALE GENOMIC DNA]</scope>
    <source>
        <strain evidence="2">NIES 3700</strain>
    </source>
</reference>
<name>A0A9W7KZ77_9STRA</name>